<organism evidence="1 2">
    <name type="scientific">Sphingobium chungbukense</name>
    <dbReference type="NCBI Taxonomy" id="56193"/>
    <lineage>
        <taxon>Bacteria</taxon>
        <taxon>Pseudomonadati</taxon>
        <taxon>Pseudomonadota</taxon>
        <taxon>Alphaproteobacteria</taxon>
        <taxon>Sphingomonadales</taxon>
        <taxon>Sphingomonadaceae</taxon>
        <taxon>Sphingobium</taxon>
    </lineage>
</organism>
<accession>A0A0M3ALS4</accession>
<dbReference type="Proteomes" id="UP000033874">
    <property type="component" value="Unassembled WGS sequence"/>
</dbReference>
<name>A0A0M3ALS4_9SPHN</name>
<evidence type="ECO:0000313" key="2">
    <source>
        <dbReference type="Proteomes" id="UP000033874"/>
    </source>
</evidence>
<proteinExistence type="predicted"/>
<dbReference type="AlphaFoldDB" id="A0A0M3ALS4"/>
<evidence type="ECO:0000313" key="1">
    <source>
        <dbReference type="EMBL" id="KKW89509.1"/>
    </source>
</evidence>
<protein>
    <submittedName>
        <fullName evidence="1">Uncharacterized protein</fullName>
    </submittedName>
</protein>
<keyword evidence="2" id="KW-1185">Reference proteome</keyword>
<dbReference type="EMBL" id="LBIC01000020">
    <property type="protein sequence ID" value="KKW89509.1"/>
    <property type="molecule type" value="Genomic_DNA"/>
</dbReference>
<reference evidence="1 2" key="1">
    <citation type="submission" date="2015-04" db="EMBL/GenBank/DDBJ databases">
        <title>Genome sequence of aromatic hydrocarbons-degrading Sphingobium chungbukense DJ77.</title>
        <authorList>
            <person name="Kim Y.-C."/>
            <person name="Chae J.-C."/>
        </authorList>
    </citation>
    <scope>NUCLEOTIDE SEQUENCE [LARGE SCALE GENOMIC DNA]</scope>
    <source>
        <strain evidence="1 2">DJ77</strain>
    </source>
</reference>
<comment type="caution">
    <text evidence="1">The sequence shown here is derived from an EMBL/GenBank/DDBJ whole genome shotgun (WGS) entry which is preliminary data.</text>
</comment>
<gene>
    <name evidence="1" type="ORF">YP76_25015</name>
</gene>
<dbReference type="PATRIC" id="fig|56193.3.peg.5284"/>
<sequence length="67" mass="7317">MMPSLSGFSIDADGETYRLRLTLENGSAFDIAVSPEQLDLLAEEIDRRLDMDLPAPLPDLQGRVGSP</sequence>